<dbReference type="PANTHER" id="PTHR31062">
    <property type="entry name" value="XYLOGLUCAN ENDOTRANSGLUCOSYLASE/HYDROLASE PROTEIN 8-RELATED"/>
    <property type="match status" value="1"/>
</dbReference>
<evidence type="ECO:0000313" key="6">
    <source>
        <dbReference type="Proteomes" id="UP000197138"/>
    </source>
</evidence>
<dbReference type="GO" id="GO:0005975">
    <property type="term" value="P:carbohydrate metabolic process"/>
    <property type="evidence" value="ECO:0007669"/>
    <property type="project" value="InterPro"/>
</dbReference>
<dbReference type="InterPro" id="IPR013320">
    <property type="entry name" value="ConA-like_dom_sf"/>
</dbReference>
<reference evidence="6" key="1">
    <citation type="journal article" date="2017" name="Plant J.">
        <title>The pomegranate (Punica granatum L.) genome and the genomics of punicalagin biosynthesis.</title>
        <authorList>
            <person name="Qin G."/>
            <person name="Xu C."/>
            <person name="Ming R."/>
            <person name="Tang H."/>
            <person name="Guyot R."/>
            <person name="Kramer E.M."/>
            <person name="Hu Y."/>
            <person name="Yi X."/>
            <person name="Qi Y."/>
            <person name="Xu X."/>
            <person name="Gao Z."/>
            <person name="Pan H."/>
            <person name="Jian J."/>
            <person name="Tian Y."/>
            <person name="Yue Z."/>
            <person name="Xu Y."/>
        </authorList>
    </citation>
    <scope>NUCLEOTIDE SEQUENCE [LARGE SCALE GENOMIC DNA]</scope>
    <source>
        <strain evidence="6">cv. Dabenzi</strain>
    </source>
</reference>
<organism evidence="5 6">
    <name type="scientific">Punica granatum</name>
    <name type="common">Pomegranate</name>
    <dbReference type="NCBI Taxonomy" id="22663"/>
    <lineage>
        <taxon>Eukaryota</taxon>
        <taxon>Viridiplantae</taxon>
        <taxon>Streptophyta</taxon>
        <taxon>Embryophyta</taxon>
        <taxon>Tracheophyta</taxon>
        <taxon>Spermatophyta</taxon>
        <taxon>Magnoliopsida</taxon>
        <taxon>eudicotyledons</taxon>
        <taxon>Gunneridae</taxon>
        <taxon>Pentapetalae</taxon>
        <taxon>rosids</taxon>
        <taxon>malvids</taxon>
        <taxon>Myrtales</taxon>
        <taxon>Lythraceae</taxon>
        <taxon>Punica</taxon>
    </lineage>
</organism>
<dbReference type="Proteomes" id="UP000197138">
    <property type="component" value="Unassembled WGS sequence"/>
</dbReference>
<dbReference type="Pfam" id="PF00722">
    <property type="entry name" value="Glyco_hydro_16"/>
    <property type="match status" value="1"/>
</dbReference>
<gene>
    <name evidence="5" type="ORF">CDL15_Pgr010555</name>
</gene>
<evidence type="ECO:0000256" key="1">
    <source>
        <dbReference type="ARBA" id="ARBA00022801"/>
    </source>
</evidence>
<evidence type="ECO:0000259" key="4">
    <source>
        <dbReference type="PROSITE" id="PS51762"/>
    </source>
</evidence>
<evidence type="ECO:0000313" key="5">
    <source>
        <dbReference type="EMBL" id="OWM89268.1"/>
    </source>
</evidence>
<evidence type="ECO:0000256" key="2">
    <source>
        <dbReference type="ARBA" id="ARBA00023295"/>
    </source>
</evidence>
<protein>
    <recommendedName>
        <fullName evidence="4">GH16 domain-containing protein</fullName>
    </recommendedName>
</protein>
<feature type="chain" id="PRO_5012916971" description="GH16 domain-containing protein" evidence="3">
    <location>
        <begin position="26"/>
        <end position="152"/>
    </location>
</feature>
<comment type="caution">
    <text evidence="5">The sequence shown here is derived from an EMBL/GenBank/DDBJ whole genome shotgun (WGS) entry which is preliminary data.</text>
</comment>
<keyword evidence="2" id="KW-0326">Glycosidase</keyword>
<sequence length="152" mass="16463">MASMASSVDKLRVLLLLNYSQLSCGCCLAKILNNGELLTLSLDKASGSGFQTKNECMFGRSICCSSFVLGNSTGTVTAYYLCSKGSDWDEIDFKFLGNQSGDPCIFHSNVFSQRKGNRASSFVSGKSNNEAVKTFTKLSNFPDKGAFQKPCK</sequence>
<name>A0A218XWW1_PUNGR</name>
<dbReference type="PROSITE" id="PS51762">
    <property type="entry name" value="GH16_2"/>
    <property type="match status" value="1"/>
</dbReference>
<dbReference type="InterPro" id="IPR000757">
    <property type="entry name" value="Beta-glucanase-like"/>
</dbReference>
<dbReference type="AlphaFoldDB" id="A0A218XWW1"/>
<feature type="domain" description="GH16" evidence="4">
    <location>
        <begin position="1"/>
        <end position="152"/>
    </location>
</feature>
<accession>A0A218XWW1</accession>
<dbReference type="GO" id="GO:0004553">
    <property type="term" value="F:hydrolase activity, hydrolyzing O-glycosyl compounds"/>
    <property type="evidence" value="ECO:0007669"/>
    <property type="project" value="InterPro"/>
</dbReference>
<dbReference type="EMBL" id="MTKT01000670">
    <property type="protein sequence ID" value="OWM89268.1"/>
    <property type="molecule type" value="Genomic_DNA"/>
</dbReference>
<keyword evidence="3" id="KW-0732">Signal</keyword>
<dbReference type="SUPFAM" id="SSF49899">
    <property type="entry name" value="Concanavalin A-like lectins/glucanases"/>
    <property type="match status" value="1"/>
</dbReference>
<dbReference type="InterPro" id="IPR044791">
    <property type="entry name" value="Beta-glucanase/XTH"/>
</dbReference>
<proteinExistence type="predicted"/>
<feature type="signal peptide" evidence="3">
    <location>
        <begin position="1"/>
        <end position="25"/>
    </location>
</feature>
<evidence type="ECO:0000256" key="3">
    <source>
        <dbReference type="SAM" id="SignalP"/>
    </source>
</evidence>
<dbReference type="Gene3D" id="2.60.120.200">
    <property type="match status" value="1"/>
</dbReference>
<keyword evidence="1" id="KW-0378">Hydrolase</keyword>